<protein>
    <submittedName>
        <fullName evidence="3">DUF4352 domain-containing protein</fullName>
    </submittedName>
</protein>
<evidence type="ECO:0000259" key="2">
    <source>
        <dbReference type="Pfam" id="PF11611"/>
    </source>
</evidence>
<keyword evidence="4" id="KW-1185">Reference proteome</keyword>
<reference evidence="3 4" key="1">
    <citation type="submission" date="2018-07" db="EMBL/GenBank/DDBJ databases">
        <title>Genome sequences of Haloplanus salinus JCM 18368T.</title>
        <authorList>
            <person name="Kim Y.B."/>
            <person name="Roh S.W."/>
        </authorList>
    </citation>
    <scope>NUCLEOTIDE SEQUENCE [LARGE SCALE GENOMIC DNA]</scope>
    <source>
        <strain evidence="3 4">JCM 18368</strain>
    </source>
</reference>
<dbReference type="InterPro" id="IPR029050">
    <property type="entry name" value="Immunoprotect_excell_Ig-like"/>
</dbReference>
<feature type="domain" description="DUF4352" evidence="2">
    <location>
        <begin position="74"/>
        <end position="180"/>
    </location>
</feature>
<dbReference type="InterPro" id="IPR029051">
    <property type="entry name" value="DUF4352"/>
</dbReference>
<dbReference type="EMBL" id="QPHM01000003">
    <property type="protein sequence ID" value="RCU44395.1"/>
    <property type="molecule type" value="Genomic_DNA"/>
</dbReference>
<comment type="caution">
    <text evidence="3">The sequence shown here is derived from an EMBL/GenBank/DDBJ whole genome shotgun (WGS) entry which is preliminary data.</text>
</comment>
<dbReference type="Gene3D" id="2.60.40.1240">
    <property type="match status" value="1"/>
</dbReference>
<accession>A0A368N4E3</accession>
<dbReference type="AlphaFoldDB" id="A0A368N4E3"/>
<organism evidence="3 4">
    <name type="scientific">Haloplanus salinus</name>
    <dbReference type="NCBI Taxonomy" id="1126245"/>
    <lineage>
        <taxon>Archaea</taxon>
        <taxon>Methanobacteriati</taxon>
        <taxon>Methanobacteriota</taxon>
        <taxon>Stenosarchaea group</taxon>
        <taxon>Halobacteria</taxon>
        <taxon>Halobacteriales</taxon>
        <taxon>Haloferacaceae</taxon>
        <taxon>Haloplanus</taxon>
    </lineage>
</organism>
<dbReference type="Pfam" id="PF11611">
    <property type="entry name" value="DUF4352"/>
    <property type="match status" value="1"/>
</dbReference>
<gene>
    <name evidence="3" type="ORF">DU504_16695</name>
</gene>
<dbReference type="PROSITE" id="PS51257">
    <property type="entry name" value="PROKAR_LIPOPROTEIN"/>
    <property type="match status" value="1"/>
</dbReference>
<evidence type="ECO:0000313" key="4">
    <source>
        <dbReference type="Proteomes" id="UP000252189"/>
    </source>
</evidence>
<name>A0A368N4E3_9EURY</name>
<dbReference type="Proteomes" id="UP000252189">
    <property type="component" value="Unassembled WGS sequence"/>
</dbReference>
<evidence type="ECO:0000313" key="3">
    <source>
        <dbReference type="EMBL" id="RCU44395.1"/>
    </source>
</evidence>
<proteinExistence type="predicted"/>
<keyword evidence="1" id="KW-0732">Signal</keyword>
<sequence>MNRRISAVVLVLMLAGCPASGTGPTPAGEEPTATTTTVPAPTTATQVTTTVTQGPTTTEHAAGESFVVGTGATRLRYTVTGVNASDRIGGEFGISADAQFVSVALIVTNVGESRTRLTFDRFALIDSRNQTYPPDQEATLFVDEAITARDLAPGATVRGVVVFDVPLNQRDHRLRVAPSNATSTAEAHYVELG</sequence>
<evidence type="ECO:0000256" key="1">
    <source>
        <dbReference type="ARBA" id="ARBA00022729"/>
    </source>
</evidence>